<feature type="domain" description="Asl1-like glycosyl hydrolase catalytic" evidence="2">
    <location>
        <begin position="3248"/>
        <end position="3503"/>
    </location>
</feature>
<evidence type="ECO:0000313" key="7">
    <source>
        <dbReference type="EMBL" id="KAK5044582.1"/>
    </source>
</evidence>
<feature type="domain" description="Cell morphogenesis protein N-terminal" evidence="3">
    <location>
        <begin position="369"/>
        <end position="952"/>
    </location>
</feature>
<feature type="domain" description="Cell morphogenesis central region" evidence="5">
    <location>
        <begin position="1759"/>
        <end position="1931"/>
    </location>
</feature>
<feature type="domain" description="DUF7908" evidence="6">
    <location>
        <begin position="2792"/>
        <end position="2947"/>
    </location>
</feature>
<accession>A0AAV9MSV3</accession>
<feature type="region of interest" description="Disordered" evidence="1">
    <location>
        <begin position="2540"/>
        <end position="2568"/>
    </location>
</feature>
<protein>
    <recommendedName>
        <fullName evidence="9">Cell morphogenesis protein N-terminal domain-containing protein</fullName>
    </recommendedName>
</protein>
<dbReference type="Gene3D" id="3.20.20.80">
    <property type="entry name" value="Glycosidases"/>
    <property type="match status" value="1"/>
</dbReference>
<proteinExistence type="predicted"/>
<feature type="region of interest" description="Disordered" evidence="1">
    <location>
        <begin position="322"/>
        <end position="356"/>
    </location>
</feature>
<dbReference type="InterPro" id="IPR025481">
    <property type="entry name" value="Cell_Morphogen_C"/>
</dbReference>
<keyword evidence="8" id="KW-1185">Reference proteome</keyword>
<dbReference type="SUPFAM" id="SSF51445">
    <property type="entry name" value="(Trans)glycosidases"/>
    <property type="match status" value="1"/>
</dbReference>
<dbReference type="Pfam" id="PF14228">
    <property type="entry name" value="MOR2-PAG1_mid"/>
    <property type="match status" value="3"/>
</dbReference>
<gene>
    <name evidence="7" type="ORF">LTR84_010596</name>
</gene>
<dbReference type="GO" id="GO:0030427">
    <property type="term" value="C:site of polarized growth"/>
    <property type="evidence" value="ECO:0007669"/>
    <property type="project" value="TreeGrafter"/>
</dbReference>
<dbReference type="InterPro" id="IPR029473">
    <property type="entry name" value="MOR2-PAG1_mid"/>
</dbReference>
<feature type="compositionally biased region" description="Polar residues" evidence="1">
    <location>
        <begin position="154"/>
        <end position="168"/>
    </location>
</feature>
<feature type="compositionally biased region" description="Polar residues" evidence="1">
    <location>
        <begin position="341"/>
        <end position="356"/>
    </location>
</feature>
<dbReference type="InterPro" id="IPR025614">
    <property type="entry name" value="Cell_morpho_N"/>
</dbReference>
<feature type="region of interest" description="Disordered" evidence="1">
    <location>
        <begin position="1"/>
        <end position="224"/>
    </location>
</feature>
<feature type="region of interest" description="Disordered" evidence="1">
    <location>
        <begin position="2858"/>
        <end position="2881"/>
    </location>
</feature>
<feature type="compositionally biased region" description="Low complexity" evidence="1">
    <location>
        <begin position="3095"/>
        <end position="3168"/>
    </location>
</feature>
<feature type="compositionally biased region" description="Polar residues" evidence="1">
    <location>
        <begin position="2484"/>
        <end position="2498"/>
    </location>
</feature>
<dbReference type="InterPro" id="IPR024655">
    <property type="entry name" value="Asl1_glyco_hydro_catalytic"/>
</dbReference>
<feature type="domain" description="Cell morphogenesis central region" evidence="5">
    <location>
        <begin position="991"/>
        <end position="1453"/>
    </location>
</feature>
<dbReference type="InterPro" id="IPR017853">
    <property type="entry name" value="GH"/>
</dbReference>
<feature type="compositionally biased region" description="Low complexity" evidence="1">
    <location>
        <begin position="2987"/>
        <end position="3009"/>
    </location>
</feature>
<feature type="domain" description="Cell morphogenesis protein C-terminal" evidence="4">
    <location>
        <begin position="1979"/>
        <end position="2227"/>
    </location>
</feature>
<feature type="region of interest" description="Disordered" evidence="1">
    <location>
        <begin position="3031"/>
        <end position="3168"/>
    </location>
</feature>
<feature type="compositionally biased region" description="Polar residues" evidence="1">
    <location>
        <begin position="3074"/>
        <end position="3089"/>
    </location>
</feature>
<feature type="region of interest" description="Disordered" evidence="1">
    <location>
        <begin position="2476"/>
        <end position="2516"/>
    </location>
</feature>
<evidence type="ECO:0000256" key="1">
    <source>
        <dbReference type="SAM" id="MobiDB-lite"/>
    </source>
</evidence>
<name>A0AAV9MSV3_9EURO</name>
<feature type="compositionally biased region" description="Polar residues" evidence="1">
    <location>
        <begin position="27"/>
        <end position="40"/>
    </location>
</feature>
<feature type="compositionally biased region" description="Polar residues" evidence="1">
    <location>
        <begin position="120"/>
        <end position="131"/>
    </location>
</feature>
<dbReference type="Pfam" id="PF11790">
    <property type="entry name" value="Glyco_hydro_cc"/>
    <property type="match status" value="1"/>
</dbReference>
<feature type="compositionally biased region" description="Low complexity" evidence="1">
    <location>
        <begin position="3031"/>
        <end position="3073"/>
    </location>
</feature>
<evidence type="ECO:0000259" key="5">
    <source>
        <dbReference type="Pfam" id="PF14228"/>
    </source>
</evidence>
<evidence type="ECO:0000259" key="4">
    <source>
        <dbReference type="Pfam" id="PF14225"/>
    </source>
</evidence>
<dbReference type="Proteomes" id="UP001358417">
    <property type="component" value="Unassembled WGS sequence"/>
</dbReference>
<reference evidence="7 8" key="1">
    <citation type="submission" date="2023-08" db="EMBL/GenBank/DDBJ databases">
        <title>Black Yeasts Isolated from many extreme environments.</title>
        <authorList>
            <person name="Coleine C."/>
            <person name="Stajich J.E."/>
            <person name="Selbmann L."/>
        </authorList>
    </citation>
    <scope>NUCLEOTIDE SEQUENCE [LARGE SCALE GENOMIC DNA]</scope>
    <source>
        <strain evidence="7 8">CCFEE 5792</strain>
    </source>
</reference>
<feature type="region of interest" description="Disordered" evidence="1">
    <location>
        <begin position="2725"/>
        <end position="2770"/>
    </location>
</feature>
<dbReference type="InterPro" id="IPR039867">
    <property type="entry name" value="Furry/Tao3/Mor2"/>
</dbReference>
<evidence type="ECO:0000313" key="8">
    <source>
        <dbReference type="Proteomes" id="UP001358417"/>
    </source>
</evidence>
<feature type="compositionally biased region" description="Polar residues" evidence="1">
    <location>
        <begin position="2429"/>
        <end position="2446"/>
    </location>
</feature>
<feature type="domain" description="Cell morphogenesis central region" evidence="5">
    <location>
        <begin position="1460"/>
        <end position="1707"/>
    </location>
</feature>
<dbReference type="SUPFAM" id="SSF48371">
    <property type="entry name" value="ARM repeat"/>
    <property type="match status" value="2"/>
</dbReference>
<dbReference type="GeneID" id="89978752"/>
<feature type="compositionally biased region" description="Polar residues" evidence="1">
    <location>
        <begin position="52"/>
        <end position="61"/>
    </location>
</feature>
<dbReference type="PANTHER" id="PTHR12295">
    <property type="entry name" value="FURRY-RELATED"/>
    <property type="match status" value="1"/>
</dbReference>
<dbReference type="Pfam" id="PF14225">
    <property type="entry name" value="MOR2-PAG1_C"/>
    <property type="match status" value="1"/>
</dbReference>
<feature type="region of interest" description="Disordered" evidence="1">
    <location>
        <begin position="2425"/>
        <end position="2463"/>
    </location>
</feature>
<comment type="caution">
    <text evidence="7">The sequence shown here is derived from an EMBL/GenBank/DDBJ whole genome shotgun (WGS) entry which is preliminary data.</text>
</comment>
<dbReference type="InterPro" id="IPR016024">
    <property type="entry name" value="ARM-type_fold"/>
</dbReference>
<feature type="region of interest" description="Disordered" evidence="1">
    <location>
        <begin position="2957"/>
        <end position="3009"/>
    </location>
</feature>
<feature type="compositionally biased region" description="Polar residues" evidence="1">
    <location>
        <begin position="1"/>
        <end position="15"/>
    </location>
</feature>
<dbReference type="Pfam" id="PF25485">
    <property type="entry name" value="DUF7908"/>
    <property type="match status" value="1"/>
</dbReference>
<feature type="compositionally biased region" description="Low complexity" evidence="1">
    <location>
        <begin position="184"/>
        <end position="194"/>
    </location>
</feature>
<feature type="compositionally biased region" description="Polar residues" evidence="1">
    <location>
        <begin position="2960"/>
        <end position="2986"/>
    </location>
</feature>
<dbReference type="InterPro" id="IPR057230">
    <property type="entry name" value="DUF7908"/>
</dbReference>
<feature type="region of interest" description="Disordered" evidence="1">
    <location>
        <begin position="3187"/>
        <end position="3234"/>
    </location>
</feature>
<evidence type="ECO:0008006" key="9">
    <source>
        <dbReference type="Google" id="ProtNLM"/>
    </source>
</evidence>
<dbReference type="Pfam" id="PF14222">
    <property type="entry name" value="MOR2-PAG1_N"/>
    <property type="match status" value="1"/>
</dbReference>
<dbReference type="RefSeq" id="XP_064700238.1">
    <property type="nucleotide sequence ID" value="XM_064854131.1"/>
</dbReference>
<dbReference type="PANTHER" id="PTHR12295:SF30">
    <property type="entry name" value="PROTEIN FURRY"/>
    <property type="match status" value="1"/>
</dbReference>
<organism evidence="7 8">
    <name type="scientific">Exophiala bonariae</name>
    <dbReference type="NCBI Taxonomy" id="1690606"/>
    <lineage>
        <taxon>Eukaryota</taxon>
        <taxon>Fungi</taxon>
        <taxon>Dikarya</taxon>
        <taxon>Ascomycota</taxon>
        <taxon>Pezizomycotina</taxon>
        <taxon>Eurotiomycetes</taxon>
        <taxon>Chaetothyriomycetidae</taxon>
        <taxon>Chaetothyriales</taxon>
        <taxon>Herpotrichiellaceae</taxon>
        <taxon>Exophiala</taxon>
    </lineage>
</organism>
<dbReference type="GO" id="GO:0000902">
    <property type="term" value="P:cell morphogenesis"/>
    <property type="evidence" value="ECO:0007669"/>
    <property type="project" value="InterPro"/>
</dbReference>
<dbReference type="GO" id="GO:0005938">
    <property type="term" value="C:cell cortex"/>
    <property type="evidence" value="ECO:0007669"/>
    <property type="project" value="TreeGrafter"/>
</dbReference>
<feature type="compositionally biased region" description="Polar residues" evidence="1">
    <location>
        <begin position="2556"/>
        <end position="2565"/>
    </location>
</feature>
<evidence type="ECO:0000259" key="2">
    <source>
        <dbReference type="Pfam" id="PF11790"/>
    </source>
</evidence>
<dbReference type="EMBL" id="JAVRRD010000046">
    <property type="protein sequence ID" value="KAK5044582.1"/>
    <property type="molecule type" value="Genomic_DNA"/>
</dbReference>
<sequence>MLSDVQSGSGENQNYPLDGPGPEQISPPLTNNRPQYGVTTHTREASLVRGRPQQSTSQSYGPSYLPHSRAGSAQPQPHGTEPGLSNRVPPVVDTGLQRRPSNSYGHHRQTSVIHGLQHSRGPSFNSPTGSPLTPEPSAPNSNYAGYPSTVRRGQYSNTEGPTAFTSPVSPFPGHTQGHSIDSLIDTTIPTRDTPPAQPRKRKDQSRTRRAHGYQSSSSQAEPRTPGEYALHHLFHAFVLKADHRISQCITILDSSVAPVEQACAPGVDVGFDQLISSLGHISREGPKPLVDSLMLWRKGKGDTAANLKKQVYQQRLQAGGSTGNLPIALPRRNTEPVQGPGESNVSQSNAEHVSSSADDTLTQDYILADRRATISVYILCRVLIAIFEQSNLSAITQDLASKLEDIVFTQIREVEPAQILTSSIRLSNWRIYGEVLGHMSRLDFVNVTARFTQQLDIWQQEFAKSSATTTARDLESRLELLLLGMRHLHINATKDSSYTVADFLRTMAALFADAHGPRVKQAYCQLFERLLTAVASNPECFQAVPKWKDLIEAINLRLGSMLVKVRHWSAGFPVSILLLCISPIEVFSVQWSPMVATLAPKLRDRSTRSQALQAICQLVWTYLMRVNEPNQIKQRRLEDIIKITVPQGKKTHVSSDPSVSVPLVQLIRVIGYASQDFCFRTVIFPLVHYDMFQSSRNLKIENMEPERMVIGIRAFLAIMSDLERDGSGAPPFPGFNLPTNNVDGLPSSPMSMRTTLGVESPIRTSFEDDTPPSVPVNVSRLDENARQIYLQFCQILGKITILCDNTFGGQATLNEKFSSATIVPKTPLVDAFTLTRNQDGTTTDQRQYYYELLHVAIQALPRCFTDHIPLSPLINLLCTGSAHVQSNIAASATQSLKAIARQGHAQAVAIAFPRFIFHYDLQYSTMSDEGRLGPAHIEATLSLYLELLQIWTEQLKQKAVANSPEARDRVGSASTRAMQMELTNVIPLVDEIEAYGLFFLCSQSRRVRTFAIKVLRLVLQFDKVLGQDEPSRIIKILENQSSKVLEFHDDALNVAERSRLQKDKRGADGQSTLIEICSSEVSYDGTLWFKAFPNLIRVIFDACPNAIALCRGTVTDRLMMMQRDIEGLSETMTGQSALYEYRAQGRSSATSSEVLFDQWKLYLIMACVTISSPGAQSQSQLAEAAHARKTSRGPERAQDKLSSARALFSAIIPMLGATPDAIRDAVVSALGSINRKLHRTLLESLQYAVIKCNDEAKARINHQRTPSSPQRSQKTERLRTEVTNVYKSTATFLRHEDIYNDEWILHNLVTYTRDLRIFLSDTDIQKDWRFQKLRYHFCGLVEEVFEGVNRSKTPSRWMPFESRKSAFALMEDWCGYSAEQHLFDPNQAHAREMNERMNANAATEKEKNNLRVAALSAMATLCAGPITIKTDSNAILSFNLQRMLSWVDTIFATNNHKMHMIGRRALKLLLLNNPEHLVIIDNATEQCYRTESPLALESYFGVICEVLIEQADYPVAFWKILGLVLFTLGNENQEIRMKAARLIRTLDDRQHKSSNLQEFDISISDKTRAVYKLAQFEYSKRLSKANSELAFMIFSEFSLHYKSARNDHQRNMVAAILPWLQVVELQVDPGTGGPTAVSYMLLANMFEITIHSISVMHNEVQALWQALATGPHAGNVQLILDFIIYLSLDRRDQNFVEHAKQIVVYLSSTPAGSRVLEFFMLQLTPKNMVNDKKHADVVMPDTRNLPYVADLTSLLPMGNKQVGLSMGQVSLIFLVDLMVTPVILVKDEVIKLIHTVLILWDHYTTSVQEQAREMLVHLIHELVTTKIEPSTLNSAKLRIENLVDAVRSNHAKVSWSYEHNTRKDEDDGASRVPPAMSVLTSEIVTIFNLAFENFSDSWAKEALHWASICPVRHLACRSFQVFRCISVTLDARMLADMLARLSNTIADEQTDYQTFSMEILTTLKIIIGALDPKNLMRYPQLFWTTCACLKTIHEREFYETMGMLEKLLEKLDLSAADVTEAMLKGQPGKWEGGFEGLQPLLYKGLRSADSLDKTLLILHKLTALPDCSLVGSDDRLAYSVFANLPRFLHSFDEDMPDPGVFAIAQRLAQVADIQGHSLLATCLQRFVDKEYLMGRDFLVASVQALRVSFFPAFDAQSLIFMIGLLTNKTPWFRIKTMDILCELIPLVNMRSPAITTHGPDLISPLLRLLQTEHCTQALEVMDFIMEVATTPMEKHHMRMSMASGTAKAIRKEYERTQSLYGIPLASGWSIPMPAVYSSMTRHNVHAVFYTCGDSDSQIEQTTAKPDVEFSGDDGYTDSYFPPQSRAETIRSIEAAADTNVSDLINTLDSLDDFFDDVDDDDILTPTGTSHIGVATMNIPSLPEHSTTLYDEQTAPILRQSLARSSSLAHMQDGFAETGMLPGTIHRKQPSVSSPGYNSMAQSSFSSIDELGGPGPSLPSPSKKQSIQTILSPMNQTRPGLHARSITSPANQYPNSHPTSEGFPSIPAGNGSFRSQDDYADQYDDALLSDGENSPFPTLTVPQSGQSRILSGPGPEYQTTPTSATETGGAFSIQSMRRGMRRLTGGKSESAKEKEKGRDFVRIRGQSGGQNQVAAAIQSPRVPKVPLEYLNASNSNMTGLSPTTTSPGDVGDVQQITSGGVYKMRSHSVEVGLLLHSLFAYAFAQSVSLTDSCYLTTTIIYGDPGTWISYSGIRSSTTTTSSALQSTLTTTSSGGQGSIASSTITSTGESSSMRPTPVTSTASFSSSSATDIPASSSASISTSSIPIIGPPLPTSDPFVLEINIPNPTNLKLHRRDVSYLTFIEGVAYLTSYENKAAVFVLTATKYLLSEGTYVEPNYDQYSAPAEGPPNDGSGSRPVDPLSLPRPVSLQQTLVLAGNRYGWSFNGGALMLGNASFYVDDIGRVLVFFGGQAELPDDVVSADLGVAYVDSTVSTSSVLTDQEPTSSSMSETLTATTSPLIVSTTNEDTSIPEPTTTPSEEETSTSTPSLLATSSMTVSSYIFWTDPWVTSTTTSRSPSTYPSSSAGASTTQPTTTNVVTSGGLTSTPTRLLPTSQAPSSSPTLSRLTQTGLPPPSSSSSIVIPTSSSQLTQPSSATSSSMASARSTSTSLAPTSAAPTSAAQTTNVSVPPTNSAVVSVPTSSSLSTSLTSSRINSSTSLVLLTSSVSPSSSTTAVSSTSGSSSSSRSPVTTLPPTTALTLTTTRSTTTSTWTSSTSTATATSYPAKRGIAYSNVTTLTYYPPPSRYINWSYNYFSLPNSSTDNIGAYPTSQFAFIPLLFNDNPTLTSIWAANVNFSLLNYRTDALFGFNEPDACFGGLSSCMPMERSLQGYATHMQPFAGRRTLGGSGPPLKIGSVAVTNAADGLSYLAAFLGNATQLNLTVDFINLHWYASPYNIQYFKDYVTQAYADVGGGRYPVWITEFGLDRADYDAATVQAFMREAGRWCDQTSWVERYAWFGNYRSENGATNLLLNADGSGLSALGNVWRSFNATN</sequence>
<feature type="compositionally biased region" description="Basic residues" evidence="1">
    <location>
        <begin position="198"/>
        <end position="211"/>
    </location>
</feature>
<evidence type="ECO:0000259" key="6">
    <source>
        <dbReference type="Pfam" id="PF25485"/>
    </source>
</evidence>
<evidence type="ECO:0000259" key="3">
    <source>
        <dbReference type="Pfam" id="PF14222"/>
    </source>
</evidence>